<feature type="domain" description="Transcription regulator PadR N-terminal" evidence="1">
    <location>
        <begin position="6"/>
        <end position="78"/>
    </location>
</feature>
<dbReference type="Gene3D" id="6.10.140.190">
    <property type="match status" value="1"/>
</dbReference>
<sequence length="186" mass="21645">MLKHGILGLLSYGDMTGYQIMTVFRDSLSHFWVAQTSQIYRELQGLEKNGWIAAVHVEQAGKPDKNVLSITAAGREELLRWLREDTNRSLVRNAMLMKTFFRGECDLDENIAYFKSLPERECLFTKESGEAEAVSDQYRDMLNLPEKALFWKFTIRFGVMYEEMVRAWCEECIRELEGLKHEDSAD</sequence>
<dbReference type="InterPro" id="IPR005149">
    <property type="entry name" value="Tscrpt_reg_PadR_N"/>
</dbReference>
<dbReference type="PANTHER" id="PTHR43252">
    <property type="entry name" value="TRANSCRIPTIONAL REGULATOR YQJI"/>
    <property type="match status" value="1"/>
</dbReference>
<accession>A0AA37DHG6</accession>
<keyword evidence="4" id="KW-1185">Reference proteome</keyword>
<gene>
    <name evidence="3" type="ORF">HMPREF9623_00058</name>
</gene>
<organism evidence="3 4">
    <name type="scientific">Stomatobaculum longum</name>
    <dbReference type="NCBI Taxonomy" id="796942"/>
    <lineage>
        <taxon>Bacteria</taxon>
        <taxon>Bacillati</taxon>
        <taxon>Bacillota</taxon>
        <taxon>Clostridia</taxon>
        <taxon>Lachnospirales</taxon>
        <taxon>Lachnospiraceae</taxon>
        <taxon>Stomatobaculum</taxon>
    </lineage>
</organism>
<dbReference type="EMBL" id="AGEL01000002">
    <property type="protein sequence ID" value="EHO18590.1"/>
    <property type="molecule type" value="Genomic_DNA"/>
</dbReference>
<comment type="caution">
    <text evidence="3">The sequence shown here is derived from an EMBL/GenBank/DDBJ whole genome shotgun (WGS) entry which is preliminary data.</text>
</comment>
<dbReference type="RefSeq" id="WP_009531893.1">
    <property type="nucleotide sequence ID" value="NZ_JH590861.1"/>
</dbReference>
<dbReference type="InterPro" id="IPR018309">
    <property type="entry name" value="Tscrpt_reg_PadR_C"/>
</dbReference>
<evidence type="ECO:0000313" key="4">
    <source>
        <dbReference type="Proteomes" id="UP000018466"/>
    </source>
</evidence>
<reference evidence="3 4" key="1">
    <citation type="submission" date="2011-10" db="EMBL/GenBank/DDBJ databases">
        <title>The Genome Sequence of Lachnospiraceae bacterium ACC2.</title>
        <authorList>
            <consortium name="The Broad Institute Genome Sequencing Platform"/>
            <person name="Earl A."/>
            <person name="Ward D."/>
            <person name="Feldgarden M."/>
            <person name="Gevers D."/>
            <person name="Sizova M."/>
            <person name="Hazen A."/>
            <person name="Epstein S."/>
            <person name="Young S.K."/>
            <person name="Zeng Q."/>
            <person name="Gargeya S."/>
            <person name="Fitzgerald M."/>
            <person name="Haas B."/>
            <person name="Abouelleil A."/>
            <person name="Alvarado L."/>
            <person name="Arachchi H.M."/>
            <person name="Berlin A."/>
            <person name="Brown A."/>
            <person name="Chapman S.B."/>
            <person name="Chen Z."/>
            <person name="Dunbar C."/>
            <person name="Freedman E."/>
            <person name="Gearin G."/>
            <person name="Goldberg J."/>
            <person name="Griggs A."/>
            <person name="Gujja S."/>
            <person name="Heiman D."/>
            <person name="Howarth C."/>
            <person name="Larson L."/>
            <person name="Lui A."/>
            <person name="MacDonald P.J.P."/>
            <person name="Montmayeur A."/>
            <person name="Murphy C."/>
            <person name="Neiman D."/>
            <person name="Pearson M."/>
            <person name="Priest M."/>
            <person name="Roberts A."/>
            <person name="Saif S."/>
            <person name="Shea T."/>
            <person name="Shenoy N."/>
            <person name="Sisk P."/>
            <person name="Stolte C."/>
            <person name="Sykes S."/>
            <person name="Wortman J."/>
            <person name="Nusbaum C."/>
            <person name="Birren B."/>
        </authorList>
    </citation>
    <scope>NUCLEOTIDE SEQUENCE [LARGE SCALE GENOMIC DNA]</scope>
    <source>
        <strain evidence="3 4">ACC2</strain>
    </source>
</reference>
<evidence type="ECO:0000313" key="3">
    <source>
        <dbReference type="EMBL" id="EHO18590.1"/>
    </source>
</evidence>
<dbReference type="Pfam" id="PF10400">
    <property type="entry name" value="Vir_act_alpha_C"/>
    <property type="match status" value="1"/>
</dbReference>
<dbReference type="InterPro" id="IPR036390">
    <property type="entry name" value="WH_DNA-bd_sf"/>
</dbReference>
<dbReference type="PANTHER" id="PTHR43252:SF2">
    <property type="entry name" value="TRANSCRIPTION REGULATOR, PADR-LIKE FAMILY"/>
    <property type="match status" value="1"/>
</dbReference>
<proteinExistence type="predicted"/>
<name>A0AA37DHG6_9FIRM</name>
<feature type="domain" description="Transcription regulator PadR C-terminal" evidence="2">
    <location>
        <begin position="91"/>
        <end position="177"/>
    </location>
</feature>
<dbReference type="GeneID" id="86939858"/>
<dbReference type="Gene3D" id="1.10.10.10">
    <property type="entry name" value="Winged helix-like DNA-binding domain superfamily/Winged helix DNA-binding domain"/>
    <property type="match status" value="1"/>
</dbReference>
<dbReference type="AlphaFoldDB" id="A0AA37DHG6"/>
<dbReference type="Pfam" id="PF03551">
    <property type="entry name" value="PadR"/>
    <property type="match status" value="1"/>
</dbReference>
<evidence type="ECO:0000259" key="2">
    <source>
        <dbReference type="Pfam" id="PF10400"/>
    </source>
</evidence>
<dbReference type="Proteomes" id="UP000018466">
    <property type="component" value="Unassembled WGS sequence"/>
</dbReference>
<evidence type="ECO:0008006" key="5">
    <source>
        <dbReference type="Google" id="ProtNLM"/>
    </source>
</evidence>
<dbReference type="SUPFAM" id="SSF46785">
    <property type="entry name" value="Winged helix' DNA-binding domain"/>
    <property type="match status" value="1"/>
</dbReference>
<dbReference type="InterPro" id="IPR036388">
    <property type="entry name" value="WH-like_DNA-bd_sf"/>
</dbReference>
<evidence type="ECO:0000259" key="1">
    <source>
        <dbReference type="Pfam" id="PF03551"/>
    </source>
</evidence>
<protein>
    <recommendedName>
        <fullName evidence="5">Transcription regulator PadR N-terminal domain-containing protein</fullName>
    </recommendedName>
</protein>